<gene>
    <name evidence="2" type="primary">gua</name>
    <name evidence="2" type="ordered locus">aq_443</name>
</gene>
<sequence>MLLNLDVRMQLKELAQKEFKEPVSIKLFSQAIGCESCQTAEELLKETVEVIGEAVGQDKIKLDIYSPFTHKEETEKYGVDRVPTIVIEGDKDYGIRYIGLPAGLEFTTLINGIFHVSQRKPQLSEKTLELLQVVDIPIEIWVFVTTSCGYCPSAAVMAWDFALANDYITSKVIDASENQDLAEQFQVVGVPKIVINKGVAEFVGAQPENAFLGYIMAVYEKLKREKEQA</sequence>
<dbReference type="SUPFAM" id="SSF52833">
    <property type="entry name" value="Thioredoxin-like"/>
    <property type="match status" value="2"/>
</dbReference>
<dbReference type="InParanoid" id="O66753"/>
<dbReference type="CDD" id="cd02975">
    <property type="entry name" value="PfPDO_like_N"/>
    <property type="match status" value="1"/>
</dbReference>
<feature type="domain" description="Thioredoxin-like fold" evidence="1">
    <location>
        <begin position="139"/>
        <end position="213"/>
    </location>
</feature>
<dbReference type="PDBsum" id="2AYT"/>
<dbReference type="BRENDA" id="1.8.99.B1">
    <property type="organism ID" value="396"/>
</dbReference>
<dbReference type="PANTHER" id="PTHR37170:SF1">
    <property type="entry name" value="GLUTAREDOXIN-LIKE PROTEIN"/>
    <property type="match status" value="1"/>
</dbReference>
<dbReference type="Pfam" id="PF13192">
    <property type="entry name" value="Thioredoxin_3"/>
    <property type="match status" value="1"/>
</dbReference>
<dbReference type="OrthoDB" id="9806179at2"/>
<dbReference type="PANTHER" id="PTHR37170">
    <property type="entry name" value="GLUTAREDOXIN-RELATED"/>
    <property type="match status" value="1"/>
</dbReference>
<dbReference type="SMR" id="O66753"/>
<protein>
    <submittedName>
        <fullName evidence="2">Glutaredoxin-like protein</fullName>
    </submittedName>
</protein>
<keyword evidence="3" id="KW-1185">Reference proteome</keyword>
<dbReference type="eggNOG" id="COG3634">
    <property type="taxonomic scope" value="Bacteria"/>
</dbReference>
<reference evidence="2 3" key="1">
    <citation type="journal article" date="1998" name="Nature">
        <title>The complete genome of the hyperthermophilic bacterium Aquifex aeolicus.</title>
        <authorList>
            <person name="Deckert G."/>
            <person name="Warren P.V."/>
            <person name="Gaasterland T."/>
            <person name="Young W.G."/>
            <person name="Lenox A.L."/>
            <person name="Graham D.E."/>
            <person name="Overbeek R."/>
            <person name="Snead M.A."/>
            <person name="Keller M."/>
            <person name="Aujay M."/>
            <person name="Huber R."/>
            <person name="Feldman R.A."/>
            <person name="Short J.M."/>
            <person name="Olson G.J."/>
            <person name="Swanson R.V."/>
        </authorList>
    </citation>
    <scope>NUCLEOTIDE SEQUENCE [LARGE SCALE GENOMIC DNA]</scope>
    <source>
        <strain evidence="2 3">VF5</strain>
    </source>
</reference>
<evidence type="ECO:0000313" key="3">
    <source>
        <dbReference type="Proteomes" id="UP000000798"/>
    </source>
</evidence>
<name>O66753_AQUAE</name>
<dbReference type="EvolutionaryTrace" id="O66753"/>
<dbReference type="NCBIfam" id="TIGR02187">
    <property type="entry name" value="PDO_seleno_TRX"/>
    <property type="match status" value="1"/>
</dbReference>
<dbReference type="EnsemblBacteria" id="AAC06709">
    <property type="protein sequence ID" value="AAC06709"/>
    <property type="gene ID" value="aq_443"/>
</dbReference>
<feature type="disulfide bond" evidence="4 5">
    <location>
        <begin position="34"/>
        <end position="37"/>
    </location>
</feature>
<evidence type="ECO:0000313" key="2">
    <source>
        <dbReference type="EMBL" id="AAC06709.1"/>
    </source>
</evidence>
<keyword evidence="4 5" id="KW-0002">3D-structure</keyword>
<dbReference type="STRING" id="224324.aq_443"/>
<dbReference type="EMBL" id="AE000657">
    <property type="protein sequence ID" value="AAC06709.1"/>
    <property type="molecule type" value="Genomic_DNA"/>
</dbReference>
<dbReference type="CDD" id="cd02973">
    <property type="entry name" value="TRX_GRX_like"/>
    <property type="match status" value="1"/>
</dbReference>
<dbReference type="HOGENOM" id="CLU_082677_0_0_0"/>
<dbReference type="InterPro" id="IPR011903">
    <property type="entry name" value="TON_0319-like"/>
</dbReference>
<accession>O66753</accession>
<evidence type="ECO:0000259" key="1">
    <source>
        <dbReference type="Pfam" id="PF13192"/>
    </source>
</evidence>
<dbReference type="PATRIC" id="fig|224324.8.peg.368"/>
<feature type="disulfide bond" evidence="4">
    <location>
        <begin position="148"/>
        <end position="151"/>
    </location>
</feature>
<dbReference type="InterPro" id="IPR012336">
    <property type="entry name" value="Thioredoxin-like_fold"/>
</dbReference>
<dbReference type="PDBsum" id="2YWM"/>
<dbReference type="InterPro" id="IPR036249">
    <property type="entry name" value="Thioredoxin-like_sf"/>
</dbReference>
<dbReference type="PDB" id="2YWM">
    <property type="method" value="X-ray"/>
    <property type="resolution" value="2.30 A"/>
    <property type="chains" value="A/B/C/D=1-229"/>
</dbReference>
<dbReference type="AlphaFoldDB" id="O66753"/>
<evidence type="ECO:0007829" key="5">
    <source>
        <dbReference type="PDB" id="2YWM"/>
    </source>
</evidence>
<dbReference type="RefSeq" id="WP_010880251.1">
    <property type="nucleotide sequence ID" value="NC_000918.1"/>
</dbReference>
<evidence type="ECO:0007829" key="4">
    <source>
        <dbReference type="PDB" id="2AYT"/>
    </source>
</evidence>
<dbReference type="Gene3D" id="3.40.30.10">
    <property type="entry name" value="Glutaredoxin"/>
    <property type="match status" value="2"/>
</dbReference>
<reference evidence="5" key="3">
    <citation type="submission" date="2007-04" db="PDB data bank">
        <title>Crystal structure of glutaredoxin-like protein from Aquifex aeolicus.</title>
        <authorList>
            <person name="Ebihara A."/>
            <person name="Yokoyama S."/>
            <person name="Kuramitsu S."/>
        </authorList>
    </citation>
    <scope>X-RAY CRYSTALLOGRAPHY (2.30 ANGSTROMS)</scope>
    <scope>DISULFIDE BONDS</scope>
</reference>
<proteinExistence type="evidence at protein level"/>
<dbReference type="Proteomes" id="UP000000798">
    <property type="component" value="Chromosome"/>
</dbReference>
<dbReference type="PDB" id="2AYT">
    <property type="method" value="X-ray"/>
    <property type="resolution" value="2.40 A"/>
    <property type="chains" value="A/B=1-229"/>
</dbReference>
<dbReference type="KEGG" id="aae:aq_443"/>
<organism evidence="2 3">
    <name type="scientific">Aquifex aeolicus (strain VF5)</name>
    <dbReference type="NCBI Taxonomy" id="224324"/>
    <lineage>
        <taxon>Bacteria</taxon>
        <taxon>Pseudomonadati</taxon>
        <taxon>Aquificota</taxon>
        <taxon>Aquificia</taxon>
        <taxon>Aquificales</taxon>
        <taxon>Aquificaceae</taxon>
        <taxon>Aquifex</taxon>
    </lineage>
</organism>
<dbReference type="PIR" id="E70340">
    <property type="entry name" value="E70340"/>
</dbReference>
<reference evidence="4" key="2">
    <citation type="journal article" date="2006" name="J. Mol. Biol.">
        <title>Insights on a new PDI-like family: structural and functional analysis of a protein disulfide oxidoreductase from the bacterium Aquifex aeolicus.</title>
        <authorList>
            <person name="Pedone E."/>
            <person name="D'Ambrosio K."/>
            <person name="De Simone G."/>
            <person name="Rossi M."/>
            <person name="Pedone C."/>
            <person name="Bartolucci S."/>
        </authorList>
    </citation>
    <scope>X-RAY CRYSTALLOGRAPHY (2.40 ANGSTROMS)</scope>
    <scope>DISULFIDE BONDS</scope>
</reference>